<feature type="non-terminal residue" evidence="1">
    <location>
        <position position="125"/>
    </location>
</feature>
<dbReference type="STRING" id="57577.A0A2K3NJI1"/>
<evidence type="ECO:0000313" key="2">
    <source>
        <dbReference type="Proteomes" id="UP000236291"/>
    </source>
</evidence>
<dbReference type="GO" id="GO:0043024">
    <property type="term" value="F:ribosomal small subunit binding"/>
    <property type="evidence" value="ECO:0007669"/>
    <property type="project" value="TreeGrafter"/>
</dbReference>
<dbReference type="GO" id="GO:0019843">
    <property type="term" value="F:rRNA binding"/>
    <property type="evidence" value="ECO:0007669"/>
    <property type="project" value="TreeGrafter"/>
</dbReference>
<accession>A0A2K3NJI1</accession>
<sequence length="125" mass="14455">MLCSLLVPLVTSEIHYFSHDLSVSLCCFMIGLTLNYAGFPYRDVKARVESAWSSVNLYEVLIVIFDVHRHITRPDSRVTRLIQRMGERSIPTQKRVLCINKIDLVEKKKDLLKVAEEFKDLPGFE</sequence>
<dbReference type="InterPro" id="IPR027417">
    <property type="entry name" value="P-loop_NTPase"/>
</dbReference>
<proteinExistence type="predicted"/>
<dbReference type="EMBL" id="ASHM01022282">
    <property type="protein sequence ID" value="PNY03159.1"/>
    <property type="molecule type" value="Genomic_DNA"/>
</dbReference>
<dbReference type="GO" id="GO:0000028">
    <property type="term" value="P:ribosomal small subunit assembly"/>
    <property type="evidence" value="ECO:0007669"/>
    <property type="project" value="TreeGrafter"/>
</dbReference>
<dbReference type="PANTHER" id="PTHR42698">
    <property type="entry name" value="GTPASE ERA"/>
    <property type="match status" value="1"/>
</dbReference>
<dbReference type="ExpressionAtlas" id="A0A2K3NJI1">
    <property type="expression patterns" value="baseline"/>
</dbReference>
<dbReference type="Proteomes" id="UP000236291">
    <property type="component" value="Unassembled WGS sequence"/>
</dbReference>
<reference evidence="1 2" key="1">
    <citation type="journal article" date="2014" name="Am. J. Bot.">
        <title>Genome assembly and annotation for red clover (Trifolium pratense; Fabaceae).</title>
        <authorList>
            <person name="Istvanek J."/>
            <person name="Jaros M."/>
            <person name="Krenek A."/>
            <person name="Repkova J."/>
        </authorList>
    </citation>
    <scope>NUCLEOTIDE SEQUENCE [LARGE SCALE GENOMIC DNA]</scope>
    <source>
        <strain evidence="2">cv. Tatra</strain>
        <tissue evidence="1">Young leaves</tissue>
    </source>
</reference>
<organism evidence="1 2">
    <name type="scientific">Trifolium pratense</name>
    <name type="common">Red clover</name>
    <dbReference type="NCBI Taxonomy" id="57577"/>
    <lineage>
        <taxon>Eukaryota</taxon>
        <taxon>Viridiplantae</taxon>
        <taxon>Streptophyta</taxon>
        <taxon>Embryophyta</taxon>
        <taxon>Tracheophyta</taxon>
        <taxon>Spermatophyta</taxon>
        <taxon>Magnoliopsida</taxon>
        <taxon>eudicotyledons</taxon>
        <taxon>Gunneridae</taxon>
        <taxon>Pentapetalae</taxon>
        <taxon>rosids</taxon>
        <taxon>fabids</taxon>
        <taxon>Fabales</taxon>
        <taxon>Fabaceae</taxon>
        <taxon>Papilionoideae</taxon>
        <taxon>50 kb inversion clade</taxon>
        <taxon>NPAAA clade</taxon>
        <taxon>Hologalegina</taxon>
        <taxon>IRL clade</taxon>
        <taxon>Trifolieae</taxon>
        <taxon>Trifolium</taxon>
    </lineage>
</organism>
<comment type="caution">
    <text evidence="1">The sequence shown here is derived from an EMBL/GenBank/DDBJ whole genome shotgun (WGS) entry which is preliminary data.</text>
</comment>
<name>A0A2K3NJI1_TRIPR</name>
<dbReference type="GO" id="GO:0005525">
    <property type="term" value="F:GTP binding"/>
    <property type="evidence" value="ECO:0007669"/>
    <property type="project" value="InterPro"/>
</dbReference>
<evidence type="ECO:0000313" key="1">
    <source>
        <dbReference type="EMBL" id="PNY03159.1"/>
    </source>
</evidence>
<dbReference type="InterPro" id="IPR005662">
    <property type="entry name" value="GTPase_Era-like"/>
</dbReference>
<reference evidence="1 2" key="2">
    <citation type="journal article" date="2017" name="Front. Plant Sci.">
        <title>Gene Classification and Mining of Molecular Markers Useful in Red Clover (Trifolium pratense) Breeding.</title>
        <authorList>
            <person name="Istvanek J."/>
            <person name="Dluhosova J."/>
            <person name="Dluhos P."/>
            <person name="Patkova L."/>
            <person name="Nedelnik J."/>
            <person name="Repkova J."/>
        </authorList>
    </citation>
    <scope>NUCLEOTIDE SEQUENCE [LARGE SCALE GENOMIC DNA]</scope>
    <source>
        <strain evidence="2">cv. Tatra</strain>
        <tissue evidence="1">Young leaves</tissue>
    </source>
</reference>
<gene>
    <name evidence="1" type="ORF">L195_g026482</name>
</gene>
<dbReference type="SUPFAM" id="SSF52540">
    <property type="entry name" value="P-loop containing nucleoside triphosphate hydrolases"/>
    <property type="match status" value="1"/>
</dbReference>
<dbReference type="PANTHER" id="PTHR42698:SF1">
    <property type="entry name" value="GTPASE ERA, MITOCHONDRIAL"/>
    <property type="match status" value="1"/>
</dbReference>
<protein>
    <submittedName>
        <fullName evidence="1">GTP-binding protein ERG-like</fullName>
    </submittedName>
</protein>
<dbReference type="Gene3D" id="3.40.50.300">
    <property type="entry name" value="P-loop containing nucleotide triphosphate hydrolases"/>
    <property type="match status" value="1"/>
</dbReference>
<dbReference type="AlphaFoldDB" id="A0A2K3NJI1"/>